<proteinExistence type="predicted"/>
<dbReference type="Pfam" id="PF00098">
    <property type="entry name" value="zf-CCHC"/>
    <property type="match status" value="2"/>
</dbReference>
<evidence type="ECO:0000256" key="1">
    <source>
        <dbReference type="PROSITE-ProRule" id="PRU00047"/>
    </source>
</evidence>
<dbReference type="GO" id="GO:0008270">
    <property type="term" value="F:zinc ion binding"/>
    <property type="evidence" value="ECO:0007669"/>
    <property type="project" value="UniProtKB-KW"/>
</dbReference>
<dbReference type="EMBL" id="KY684108">
    <property type="protein sequence ID" value="ARF11227.1"/>
    <property type="molecule type" value="Genomic_DNA"/>
</dbReference>
<keyword evidence="1" id="KW-0863">Zinc-finger</keyword>
<dbReference type="SMART" id="SM00343">
    <property type="entry name" value="ZnF_C2HC"/>
    <property type="match status" value="2"/>
</dbReference>
<dbReference type="InterPro" id="IPR035901">
    <property type="entry name" value="GIY-YIG_endonuc_sf"/>
</dbReference>
<evidence type="ECO:0000313" key="3">
    <source>
        <dbReference type="EMBL" id="ARF11227.1"/>
    </source>
</evidence>
<dbReference type="SUPFAM" id="SSF57756">
    <property type="entry name" value="Retrovirus zinc finger-like domains"/>
    <property type="match status" value="1"/>
</dbReference>
<gene>
    <name evidence="3" type="ORF">Klosneuvirus_1_84</name>
</gene>
<accession>A0A1V0SHN5</accession>
<dbReference type="CDD" id="cd00719">
    <property type="entry name" value="GIY-YIG_SF"/>
    <property type="match status" value="1"/>
</dbReference>
<protein>
    <recommendedName>
        <fullName evidence="2">CCHC-type domain-containing protein</fullName>
    </recommendedName>
</protein>
<keyword evidence="1" id="KW-0479">Metal-binding</keyword>
<dbReference type="GO" id="GO:0003676">
    <property type="term" value="F:nucleic acid binding"/>
    <property type="evidence" value="ECO:0007669"/>
    <property type="project" value="InterPro"/>
</dbReference>
<keyword evidence="1" id="KW-0862">Zinc</keyword>
<dbReference type="PROSITE" id="PS50158">
    <property type="entry name" value="ZF_CCHC"/>
    <property type="match status" value="2"/>
</dbReference>
<organism evidence="3">
    <name type="scientific">Klosneuvirus KNV1</name>
    <dbReference type="NCBI Taxonomy" id="1977640"/>
    <lineage>
        <taxon>Viruses</taxon>
        <taxon>Varidnaviria</taxon>
        <taxon>Bamfordvirae</taxon>
        <taxon>Nucleocytoviricota</taxon>
        <taxon>Megaviricetes</taxon>
        <taxon>Imitervirales</taxon>
        <taxon>Mimiviridae</taxon>
        <taxon>Klosneuvirinae</taxon>
        <taxon>Klosneuvirus</taxon>
    </lineage>
</organism>
<reference evidence="3" key="1">
    <citation type="journal article" date="2017" name="Science">
        <title>Giant viruses with an expanded complement of translation system components.</title>
        <authorList>
            <person name="Schulz F."/>
            <person name="Yutin N."/>
            <person name="Ivanova N.N."/>
            <person name="Ortega D.R."/>
            <person name="Lee T.K."/>
            <person name="Vierheilig J."/>
            <person name="Daims H."/>
            <person name="Horn M."/>
            <person name="Wagner M."/>
            <person name="Jensen G.J."/>
            <person name="Kyrpides N.C."/>
            <person name="Koonin E.V."/>
            <person name="Woyke T."/>
        </authorList>
    </citation>
    <scope>NUCLEOTIDE SEQUENCE</scope>
    <source>
        <strain evidence="3">KNV1</strain>
    </source>
</reference>
<feature type="domain" description="CCHC-type" evidence="2">
    <location>
        <begin position="171"/>
        <end position="184"/>
    </location>
</feature>
<sequence length="195" mass="22573">MIYVLLLEKDKWYVGYTDRMDGERFTEHFTGNGSKWTQIYKPVEVMEWRDGTLEDENKVTLEYMQKYGWWNVRGGSYCNVEMSKPPKQISPELPKPIKQAKVTSKKKTRINKSSKQTTVTIATCYRCGREGHYVDACYATSDINSNELDDNSDSESSESVEYSSQRSYNSCYKCGRKGHYADNCYATTHIKGYCI</sequence>
<feature type="domain" description="CCHC-type" evidence="2">
    <location>
        <begin position="124"/>
        <end position="137"/>
    </location>
</feature>
<dbReference type="InterPro" id="IPR001878">
    <property type="entry name" value="Znf_CCHC"/>
</dbReference>
<dbReference type="Gene3D" id="4.10.60.10">
    <property type="entry name" value="Zinc finger, CCHC-type"/>
    <property type="match status" value="1"/>
</dbReference>
<dbReference type="InterPro" id="IPR036875">
    <property type="entry name" value="Znf_CCHC_sf"/>
</dbReference>
<evidence type="ECO:0000259" key="2">
    <source>
        <dbReference type="PROSITE" id="PS50158"/>
    </source>
</evidence>
<dbReference type="Gene3D" id="3.40.1440.10">
    <property type="entry name" value="GIY-YIG endonuclease"/>
    <property type="match status" value="1"/>
</dbReference>
<name>A0A1V0SHN5_9VIRU</name>